<dbReference type="SUPFAM" id="SSF53720">
    <property type="entry name" value="ALDH-like"/>
    <property type="match status" value="1"/>
</dbReference>
<organism evidence="3 4">
    <name type="scientific">Neptunomonas japonica JAMM 1380</name>
    <dbReference type="NCBI Taxonomy" id="1441457"/>
    <lineage>
        <taxon>Bacteria</taxon>
        <taxon>Pseudomonadati</taxon>
        <taxon>Pseudomonadota</taxon>
        <taxon>Gammaproteobacteria</taxon>
        <taxon>Oceanospirillales</taxon>
        <taxon>Oceanospirillaceae</taxon>
        <taxon>Neptunomonas</taxon>
    </lineage>
</organism>
<dbReference type="GO" id="GO:0016620">
    <property type="term" value="F:oxidoreductase activity, acting on the aldehyde or oxo group of donors, NAD or NADP as acceptor"/>
    <property type="evidence" value="ECO:0007669"/>
    <property type="project" value="InterPro"/>
</dbReference>
<evidence type="ECO:0000259" key="2">
    <source>
        <dbReference type="Pfam" id="PF00171"/>
    </source>
</evidence>
<feature type="domain" description="Aldehyde dehydrogenase" evidence="2">
    <location>
        <begin position="6"/>
        <end position="274"/>
    </location>
</feature>
<proteinExistence type="predicted"/>
<dbReference type="NCBIfam" id="NF047625">
    <property type="entry name" value="AcylSulfactDhSauS"/>
    <property type="match status" value="1"/>
</dbReference>
<name>A0A7R6PH54_9GAMM</name>
<dbReference type="InterPro" id="IPR016161">
    <property type="entry name" value="Ald_DH/histidinol_DH"/>
</dbReference>
<accession>A0A7R6PH54</accession>
<sequence length="468" mass="50450">MTAINEKAQVAELVDRARKAQLILAGYSQSQVDEVVIAAAWAIINPDNNERLSILAVEETGLGNVKDKVIKNHRKTLGLLRDLQEAKTVGVIREIPEKGLVEIGRPAGVVGVIVPSTNPIATPMNNTLNALKCGNAIILAPSPKGQPSCTRLLALIHAELDRVGAPRDLVQQLPSPVSKALSAEMLKQVDLVVCTGSQNNVRAAYTSGTPAYGVGAGNVTVIVDETANLVEAANKIKASKTFDNSTSCSSENSLVIVDEVYDAMMEQLSNVNAALLNAEEKLQLQNAMWHEGHLNREVLAKPVKSVCAVAGLTRAGLAESDFLMVTETEIGADAPFCGEKMSLVLTVYRARNFSEAKQLASRILEHQGKGHSLGIHTQDSNRPQELGLEMSVCRIIVNQPHCFATGGSFENGLPFSLSMGCGTWGGNITDENVHYKQYMNITRVVRTIAPQEVAAEDIFSDYKRKYLS</sequence>
<dbReference type="InterPro" id="IPR015590">
    <property type="entry name" value="Aldehyde_DH_dom"/>
</dbReference>
<dbReference type="InterPro" id="IPR016162">
    <property type="entry name" value="Ald_DH_N"/>
</dbReference>
<dbReference type="Gene3D" id="3.40.309.10">
    <property type="entry name" value="Aldehyde Dehydrogenase, Chain A, domain 2"/>
    <property type="match status" value="1"/>
</dbReference>
<dbReference type="PANTHER" id="PTHR11699">
    <property type="entry name" value="ALDEHYDE DEHYDROGENASE-RELATED"/>
    <property type="match status" value="1"/>
</dbReference>
<dbReference type="Gene3D" id="3.40.605.10">
    <property type="entry name" value="Aldehyde Dehydrogenase, Chain A, domain 1"/>
    <property type="match status" value="1"/>
</dbReference>
<dbReference type="EMBL" id="AP014546">
    <property type="protein sequence ID" value="BBB29528.1"/>
    <property type="molecule type" value="Genomic_DNA"/>
</dbReference>
<dbReference type="AlphaFoldDB" id="A0A7R6PH54"/>
<evidence type="ECO:0000256" key="1">
    <source>
        <dbReference type="ARBA" id="ARBA00023002"/>
    </source>
</evidence>
<evidence type="ECO:0000313" key="4">
    <source>
        <dbReference type="Proteomes" id="UP000595332"/>
    </source>
</evidence>
<dbReference type="EC" id="1.2.1.81" evidence="3"/>
<dbReference type="KEGG" id="njp:NEJAP_1576"/>
<protein>
    <submittedName>
        <fullName evidence="3">Sulfoacetaldehyde dehydrogenase</fullName>
        <ecNumber evidence="3">1.2.1.81</ecNumber>
    </submittedName>
</protein>
<dbReference type="InterPro" id="IPR016163">
    <property type="entry name" value="Ald_DH_C"/>
</dbReference>
<dbReference type="CDD" id="cd07122">
    <property type="entry name" value="ALDH_F20_ACDH"/>
    <property type="match status" value="1"/>
</dbReference>
<evidence type="ECO:0000313" key="3">
    <source>
        <dbReference type="EMBL" id="BBB29528.1"/>
    </source>
</evidence>
<keyword evidence="1 3" id="KW-0560">Oxidoreductase</keyword>
<dbReference type="Pfam" id="PF00171">
    <property type="entry name" value="Aldedh"/>
    <property type="match status" value="1"/>
</dbReference>
<dbReference type="Proteomes" id="UP000595332">
    <property type="component" value="Chromosome"/>
</dbReference>
<reference evidence="3 4" key="1">
    <citation type="journal article" date="2008" name="Int. J. Syst. Evol. Microbiol.">
        <title>Neptunomonas japonica sp. nov., an Osedax japonicus symbiont-like bacterium isolated from sediment adjacent to sperm whale carcasses off Kagoshima, Japan.</title>
        <authorList>
            <person name="Miyazaki M."/>
            <person name="Nogi Y."/>
            <person name="Fujiwara Y."/>
            <person name="Kawato M."/>
            <person name="Kubokawa K."/>
            <person name="Horikoshi K."/>
        </authorList>
    </citation>
    <scope>NUCLEOTIDE SEQUENCE [LARGE SCALE GENOMIC DNA]</scope>
    <source>
        <strain evidence="3 4">JAMM 1380</strain>
    </source>
</reference>
<keyword evidence="4" id="KW-1185">Reference proteome</keyword>
<gene>
    <name evidence="3" type="primary">sauS</name>
    <name evidence="3" type="ORF">NEJAP_1576</name>
</gene>
<dbReference type="RefSeq" id="WP_201350141.1">
    <property type="nucleotide sequence ID" value="NZ_AP014546.1"/>
</dbReference>